<accession>A0A0W0YCK2</accession>
<dbReference type="Pfam" id="PF00226">
    <property type="entry name" value="DnaJ"/>
    <property type="match status" value="1"/>
</dbReference>
<dbReference type="OrthoDB" id="5649167at2"/>
<evidence type="ECO:0000256" key="1">
    <source>
        <dbReference type="ARBA" id="ARBA00023186"/>
    </source>
</evidence>
<dbReference type="InterPro" id="IPR001623">
    <property type="entry name" value="DnaJ_domain"/>
</dbReference>
<protein>
    <submittedName>
        <fullName evidence="3">Chaperone protein DnaJ</fullName>
    </submittedName>
</protein>
<dbReference type="PANTHER" id="PTHR43908">
    <property type="entry name" value="AT29763P-RELATED"/>
    <property type="match status" value="1"/>
</dbReference>
<dbReference type="eggNOG" id="ENOG5030K9V">
    <property type="taxonomic scope" value="Bacteria"/>
</dbReference>
<dbReference type="PANTHER" id="PTHR43908:SF3">
    <property type="entry name" value="AT29763P-RELATED"/>
    <property type="match status" value="1"/>
</dbReference>
<dbReference type="PRINTS" id="PR00625">
    <property type="entry name" value="JDOMAIN"/>
</dbReference>
<evidence type="ECO:0000313" key="3">
    <source>
        <dbReference type="EMBL" id="KTD54571.1"/>
    </source>
</evidence>
<dbReference type="InterPro" id="IPR036869">
    <property type="entry name" value="J_dom_sf"/>
</dbReference>
<gene>
    <name evidence="3" type="ORF">Lsai_3393</name>
</gene>
<name>A0A0W0YCK2_9GAMM</name>
<organism evidence="3 4">
    <name type="scientific">Legionella sainthelensi</name>
    <dbReference type="NCBI Taxonomy" id="28087"/>
    <lineage>
        <taxon>Bacteria</taxon>
        <taxon>Pseudomonadati</taxon>
        <taxon>Pseudomonadota</taxon>
        <taxon>Gammaproteobacteria</taxon>
        <taxon>Legionellales</taxon>
        <taxon>Legionellaceae</taxon>
        <taxon>Legionella</taxon>
    </lineage>
</organism>
<comment type="caution">
    <text evidence="3">The sequence shown here is derived from an EMBL/GenBank/DDBJ whole genome shotgun (WGS) entry which is preliminary data.</text>
</comment>
<dbReference type="SUPFAM" id="SSF46565">
    <property type="entry name" value="Chaperone J-domain"/>
    <property type="match status" value="1"/>
</dbReference>
<keyword evidence="1" id="KW-0143">Chaperone</keyword>
<evidence type="ECO:0000259" key="2">
    <source>
        <dbReference type="PROSITE" id="PS50076"/>
    </source>
</evidence>
<reference evidence="3 4" key="1">
    <citation type="submission" date="2015-11" db="EMBL/GenBank/DDBJ databases">
        <title>Genomic analysis of 38 Legionella species identifies large and diverse effector repertoires.</title>
        <authorList>
            <person name="Burstein D."/>
            <person name="Amaro F."/>
            <person name="Zusman T."/>
            <person name="Lifshitz Z."/>
            <person name="Cohen O."/>
            <person name="Gilbert J.A."/>
            <person name="Pupko T."/>
            <person name="Shuman H.A."/>
            <person name="Segal G."/>
        </authorList>
    </citation>
    <scope>NUCLEOTIDE SEQUENCE [LARGE SCALE GENOMIC DNA]</scope>
    <source>
        <strain evidence="3 4">Mt.St.Helens-4</strain>
    </source>
</reference>
<dbReference type="PATRIC" id="fig|28087.4.peg.3641"/>
<proteinExistence type="predicted"/>
<dbReference type="STRING" id="28087.Lsai_3393"/>
<dbReference type="GO" id="GO:0030544">
    <property type="term" value="F:Hsp70 protein binding"/>
    <property type="evidence" value="ECO:0007669"/>
    <property type="project" value="TreeGrafter"/>
</dbReference>
<dbReference type="Gene3D" id="1.10.287.110">
    <property type="entry name" value="DnaJ domain"/>
    <property type="match status" value="1"/>
</dbReference>
<dbReference type="Proteomes" id="UP000054621">
    <property type="component" value="Unassembled WGS sequence"/>
</dbReference>
<dbReference type="EMBL" id="LNYV01000037">
    <property type="protein sequence ID" value="KTD54571.1"/>
    <property type="molecule type" value="Genomic_DNA"/>
</dbReference>
<dbReference type="AlphaFoldDB" id="A0A0W0YCK2"/>
<feature type="domain" description="J" evidence="2">
    <location>
        <begin position="15"/>
        <end position="87"/>
    </location>
</feature>
<evidence type="ECO:0000313" key="4">
    <source>
        <dbReference type="Proteomes" id="UP000054621"/>
    </source>
</evidence>
<dbReference type="SMART" id="SM00271">
    <property type="entry name" value="DnaJ"/>
    <property type="match status" value="1"/>
</dbReference>
<dbReference type="InterPro" id="IPR051100">
    <property type="entry name" value="DnaJ_subfamily_B/C"/>
</dbReference>
<dbReference type="GO" id="GO:0071218">
    <property type="term" value="P:cellular response to misfolded protein"/>
    <property type="evidence" value="ECO:0007669"/>
    <property type="project" value="TreeGrafter"/>
</dbReference>
<dbReference type="RefSeq" id="WP_027271463.1">
    <property type="nucleotide sequence ID" value="NZ_CAAAJE010000018.1"/>
</dbReference>
<sequence length="455" mass="52267">MPFTDQFINTQNLNSALKVLELSSQNLQDLSSEKILDEIKKAYKKKALKVHPDKNQLPNAAEQFKELSHVYNLFEDAYAHGHFDFLFKTPTAPHINPTPAKSTLNTDYKTWRDEVVKDYSESPSLRHASQNSFFAEKLFHVLETQYPSVFSIPVTETFASIIAKHIFLFRQHYGYEHDRATQEYPNSELFRNLAHDLVHNGFNLMPEATNAYVRFKMQDISFNPIAGTHVNLFVHNEFKNWFKSIPLQNPTLWEGVILFKIDNNTVSINKGKGTPGIQIKKSSEAFVAFNNMTADAKSSSERQEHLLGFLNLIDTYIKTLQKAKGLEGVSIAFRPIDIHFSGIKGTHTQLFPEPEFEQWFANLPIRKAIKAEENISFYKVDEDTLSINTGPGTSGIQIKKNQHVFEAMNNLTADSQYQTREKRTQNLIRFLKRLDTHVTQFSDTEQNIPSNQFDL</sequence>
<dbReference type="PROSITE" id="PS50076">
    <property type="entry name" value="DNAJ_2"/>
    <property type="match status" value="1"/>
</dbReference>